<gene>
    <name evidence="1" type="ORF">CURHAP_LOCUS16305</name>
</gene>
<evidence type="ECO:0000313" key="1">
    <source>
        <dbReference type="EMBL" id="CAB4270249.1"/>
    </source>
</evidence>
<protein>
    <submittedName>
        <fullName evidence="1">Uncharacterized protein</fullName>
    </submittedName>
</protein>
<dbReference type="EMBL" id="CAEKDK010000002">
    <property type="protein sequence ID" value="CAB4270249.1"/>
    <property type="molecule type" value="Genomic_DNA"/>
</dbReference>
<name>A0A6J5U253_PRUAR</name>
<dbReference type="Proteomes" id="UP000507222">
    <property type="component" value="Unassembled WGS sequence"/>
</dbReference>
<organism evidence="1 2">
    <name type="scientific">Prunus armeniaca</name>
    <name type="common">Apricot</name>
    <name type="synonym">Armeniaca vulgaris</name>
    <dbReference type="NCBI Taxonomy" id="36596"/>
    <lineage>
        <taxon>Eukaryota</taxon>
        <taxon>Viridiplantae</taxon>
        <taxon>Streptophyta</taxon>
        <taxon>Embryophyta</taxon>
        <taxon>Tracheophyta</taxon>
        <taxon>Spermatophyta</taxon>
        <taxon>Magnoliopsida</taxon>
        <taxon>eudicotyledons</taxon>
        <taxon>Gunneridae</taxon>
        <taxon>Pentapetalae</taxon>
        <taxon>rosids</taxon>
        <taxon>fabids</taxon>
        <taxon>Rosales</taxon>
        <taxon>Rosaceae</taxon>
        <taxon>Amygdaloideae</taxon>
        <taxon>Amygdaleae</taxon>
        <taxon>Prunus</taxon>
    </lineage>
</organism>
<evidence type="ECO:0000313" key="2">
    <source>
        <dbReference type="Proteomes" id="UP000507222"/>
    </source>
</evidence>
<reference evidence="1 2" key="1">
    <citation type="submission" date="2020-05" db="EMBL/GenBank/DDBJ databases">
        <authorList>
            <person name="Campoy J."/>
            <person name="Schneeberger K."/>
            <person name="Spophaly S."/>
        </authorList>
    </citation>
    <scope>NUCLEOTIDE SEQUENCE [LARGE SCALE GENOMIC DNA]</scope>
    <source>
        <strain evidence="1">PruArmRojPasFocal</strain>
    </source>
</reference>
<dbReference type="AlphaFoldDB" id="A0A6J5U253"/>
<sequence>MVSTLRELRLEYVLFEPCANIRRSKAAFEIARFDGKNYLLWAEQMQSIPKHFSDGASAVRAMPKIRGCF</sequence>
<proteinExistence type="predicted"/>
<accession>A0A6J5U253</accession>